<proteinExistence type="predicted"/>
<name>A0ABQ5ILG1_9ASTR</name>
<dbReference type="EMBL" id="BQNB010020922">
    <property type="protein sequence ID" value="GJU01017.1"/>
    <property type="molecule type" value="Genomic_DNA"/>
</dbReference>
<organism evidence="1 2">
    <name type="scientific">Tanacetum coccineum</name>
    <dbReference type="NCBI Taxonomy" id="301880"/>
    <lineage>
        <taxon>Eukaryota</taxon>
        <taxon>Viridiplantae</taxon>
        <taxon>Streptophyta</taxon>
        <taxon>Embryophyta</taxon>
        <taxon>Tracheophyta</taxon>
        <taxon>Spermatophyta</taxon>
        <taxon>Magnoliopsida</taxon>
        <taxon>eudicotyledons</taxon>
        <taxon>Gunneridae</taxon>
        <taxon>Pentapetalae</taxon>
        <taxon>asterids</taxon>
        <taxon>campanulids</taxon>
        <taxon>Asterales</taxon>
        <taxon>Asteraceae</taxon>
        <taxon>Asteroideae</taxon>
        <taxon>Anthemideae</taxon>
        <taxon>Anthemidinae</taxon>
        <taxon>Tanacetum</taxon>
    </lineage>
</organism>
<protein>
    <submittedName>
        <fullName evidence="1">Uncharacterized protein</fullName>
    </submittedName>
</protein>
<dbReference type="Proteomes" id="UP001151760">
    <property type="component" value="Unassembled WGS sequence"/>
</dbReference>
<evidence type="ECO:0000313" key="1">
    <source>
        <dbReference type="EMBL" id="GJU01017.1"/>
    </source>
</evidence>
<comment type="caution">
    <text evidence="1">The sequence shown here is derived from an EMBL/GenBank/DDBJ whole genome shotgun (WGS) entry which is preliminary data.</text>
</comment>
<reference evidence="1" key="1">
    <citation type="journal article" date="2022" name="Int. J. Mol. Sci.">
        <title>Draft Genome of Tanacetum Coccineum: Genomic Comparison of Closely Related Tanacetum-Family Plants.</title>
        <authorList>
            <person name="Yamashiro T."/>
            <person name="Shiraishi A."/>
            <person name="Nakayama K."/>
            <person name="Satake H."/>
        </authorList>
    </citation>
    <scope>NUCLEOTIDE SEQUENCE</scope>
</reference>
<evidence type="ECO:0000313" key="2">
    <source>
        <dbReference type="Proteomes" id="UP001151760"/>
    </source>
</evidence>
<reference evidence="1" key="2">
    <citation type="submission" date="2022-01" db="EMBL/GenBank/DDBJ databases">
        <authorList>
            <person name="Yamashiro T."/>
            <person name="Shiraishi A."/>
            <person name="Satake H."/>
            <person name="Nakayama K."/>
        </authorList>
    </citation>
    <scope>NUCLEOTIDE SEQUENCE</scope>
</reference>
<accession>A0ABQ5ILG1</accession>
<gene>
    <name evidence="1" type="ORF">Tco_1111355</name>
</gene>
<sequence length="178" mass="20531">MCLERLLPHARVVRFESLREGFPSRWEYVGFCPIDASIRGWQGLPSGYSKGDLDEMMEMRIKGVKELENVIEDEPHFITKIIDNDLRALTMITEHFMSKHGKGIVGSQSRKLWWQGWERLVVLGDKYSRESKNGCGEVGGVEKISSTGPSLWSTWRIVWMVVMELVVEKSKVVELTWE</sequence>
<keyword evidence="2" id="KW-1185">Reference proteome</keyword>